<dbReference type="AlphaFoldDB" id="A0ABD6B643"/>
<keyword evidence="1" id="KW-1133">Transmembrane helix</keyword>
<feature type="transmembrane region" description="Helical" evidence="1">
    <location>
        <begin position="15"/>
        <end position="37"/>
    </location>
</feature>
<organism evidence="2 3">
    <name type="scientific">Halolamina salina</name>
    <dbReference type="NCBI Taxonomy" id="1220023"/>
    <lineage>
        <taxon>Archaea</taxon>
        <taxon>Methanobacteriati</taxon>
        <taxon>Methanobacteriota</taxon>
        <taxon>Stenosarchaea group</taxon>
        <taxon>Halobacteria</taxon>
        <taxon>Halobacteriales</taxon>
        <taxon>Haloferacaceae</taxon>
    </lineage>
</organism>
<dbReference type="EMBL" id="JBHUDH010000053">
    <property type="protein sequence ID" value="MFD1525946.1"/>
    <property type="molecule type" value="Genomic_DNA"/>
</dbReference>
<accession>A0ABD6B643</accession>
<keyword evidence="3" id="KW-1185">Reference proteome</keyword>
<comment type="caution">
    <text evidence="2">The sequence shown here is derived from an EMBL/GenBank/DDBJ whole genome shotgun (WGS) entry which is preliminary data.</text>
</comment>
<keyword evidence="1" id="KW-0472">Membrane</keyword>
<evidence type="ECO:0000256" key="1">
    <source>
        <dbReference type="SAM" id="Phobius"/>
    </source>
</evidence>
<dbReference type="Proteomes" id="UP001597111">
    <property type="component" value="Unassembled WGS sequence"/>
</dbReference>
<sequence length="74" mass="7295">HWTIGEGGVSLGPGVVLLLVIAVLLASGSSIAVKAGLTLSGPRRFARSVAIWSVLLLAVTAAVAGAAILFGPGF</sequence>
<gene>
    <name evidence="2" type="ORF">ACFR9S_06455</name>
</gene>
<reference evidence="2 3" key="1">
    <citation type="journal article" date="2019" name="Int. J. Syst. Evol. Microbiol.">
        <title>The Global Catalogue of Microorganisms (GCM) 10K type strain sequencing project: providing services to taxonomists for standard genome sequencing and annotation.</title>
        <authorList>
            <consortium name="The Broad Institute Genomics Platform"/>
            <consortium name="The Broad Institute Genome Sequencing Center for Infectious Disease"/>
            <person name="Wu L."/>
            <person name="Ma J."/>
        </authorList>
    </citation>
    <scope>NUCLEOTIDE SEQUENCE [LARGE SCALE GENOMIC DNA]</scope>
    <source>
        <strain evidence="2 3">CGMCC 1.12285</strain>
    </source>
</reference>
<keyword evidence="1" id="KW-0812">Transmembrane</keyword>
<evidence type="ECO:0000313" key="3">
    <source>
        <dbReference type="Proteomes" id="UP001597111"/>
    </source>
</evidence>
<name>A0ABD6B643_9EURY</name>
<protein>
    <submittedName>
        <fullName evidence="2">Uncharacterized protein</fullName>
    </submittedName>
</protein>
<proteinExistence type="predicted"/>
<feature type="non-terminal residue" evidence="2">
    <location>
        <position position="1"/>
    </location>
</feature>
<feature type="transmembrane region" description="Helical" evidence="1">
    <location>
        <begin position="49"/>
        <end position="70"/>
    </location>
</feature>
<evidence type="ECO:0000313" key="2">
    <source>
        <dbReference type="EMBL" id="MFD1525946.1"/>
    </source>
</evidence>